<gene>
    <name evidence="7" type="ORF">GCM10007390_28010</name>
</gene>
<dbReference type="InterPro" id="IPR008928">
    <property type="entry name" value="6-hairpin_glycosidase_sf"/>
</dbReference>
<evidence type="ECO:0000259" key="5">
    <source>
        <dbReference type="Pfam" id="PF07971"/>
    </source>
</evidence>
<dbReference type="FunFam" id="3.30.2080.10:FF:000001">
    <property type="entry name" value="Alpha-1,2-mannosidase subfamily"/>
    <property type="match status" value="1"/>
</dbReference>
<feature type="signal peptide" evidence="4">
    <location>
        <begin position="1"/>
        <end position="21"/>
    </location>
</feature>
<evidence type="ECO:0000256" key="1">
    <source>
        <dbReference type="ARBA" id="ARBA00001913"/>
    </source>
</evidence>
<dbReference type="Pfam" id="PF17678">
    <property type="entry name" value="Glyco_hydro_92N"/>
    <property type="match status" value="1"/>
</dbReference>
<sequence length="766" mass="85317">MQKRTHLLFALLFLAAIEIHAQTTPVSYVNTLIGTEPASAGSAQRHSTSGGELKGQTMPAVSTPYAMTQWTPQTQATETKCVAPYYFKDTKIQGFRGTHWLNGSCVQDYGSATIMAISGDLKTRPQQRASRFSHDQETATPSYYSVDLVDHNIKAEMTSTARCGLLRFNFQSSDDHTILLEPNSDEGEGFVEILPEKGEIVGYNPVHRIYQGSGESAGFSGYFVVQFDVPFDKYGTWRDDAVNANTNAAIGSQKRGESLGAYVSFGNKIQSVTVRVGTSFTSLEAARQNLEAEIPDFDFEKTRKQNEAIWNHELGKMAAQGTNEEKTLFYSALYRSKLSPRLFSDADGSYPSFAGGTPIRKTNGTDYYCDFSLWDTFRSAMPLHILLEPKKAADMMQSLTVKAEQGGWMPIFPCWNSYTAAMVGDHVLSTMADAYAKGVRNFDVETAYKYLRKNAFEPNTDPKSYAAGQGRRALDSYLKYGYVPLEDSVWQAFHKREQTSRTLEYAYDDFCLSTLAQSLGQTSDAALLRKRALNYKNVIDPGTGYARGRHADGRWSANFDPFVNRASFITEGSPAQYTFFVPQDVAGLMQHVGGRQAFINKLDTLFQQNYYWHGNEPNHQIAYLYPYAGEAWKTQQQIRKIIREEYGLTPNGLSGNEDGGQMSAWLVFSMAGLYPVCPGTPYYVLGSPAFTEMALNLDNGKSFKIIAKNNSRDTPYIQSAKLNGKTFTKTYLSHEQLTTGGELVLVMGRTPNKKWGTGKDDMPPSL</sequence>
<dbReference type="GO" id="GO:0005975">
    <property type="term" value="P:carbohydrate metabolic process"/>
    <property type="evidence" value="ECO:0007669"/>
    <property type="project" value="InterPro"/>
</dbReference>
<dbReference type="GO" id="GO:0030246">
    <property type="term" value="F:carbohydrate binding"/>
    <property type="evidence" value="ECO:0007669"/>
    <property type="project" value="InterPro"/>
</dbReference>
<dbReference type="InterPro" id="IPR050883">
    <property type="entry name" value="PNGase"/>
</dbReference>
<dbReference type="GO" id="GO:0005829">
    <property type="term" value="C:cytosol"/>
    <property type="evidence" value="ECO:0007669"/>
    <property type="project" value="TreeGrafter"/>
</dbReference>
<evidence type="ECO:0000256" key="4">
    <source>
        <dbReference type="SAM" id="SignalP"/>
    </source>
</evidence>
<dbReference type="PANTHER" id="PTHR12143:SF43">
    <property type="entry name" value="PUTATIVE-RELATED"/>
    <property type="match status" value="1"/>
</dbReference>
<reference evidence="7 8" key="1">
    <citation type="journal article" date="2014" name="Int. J. Syst. Evol. Microbiol.">
        <title>Complete genome sequence of Corynebacterium casei LMG S-19264T (=DSM 44701T), isolated from a smear-ripened cheese.</title>
        <authorList>
            <consortium name="US DOE Joint Genome Institute (JGI-PGF)"/>
            <person name="Walter F."/>
            <person name="Albersmeier A."/>
            <person name="Kalinowski J."/>
            <person name="Ruckert C."/>
        </authorList>
    </citation>
    <scope>NUCLEOTIDE SEQUENCE [LARGE SCALE GENOMIC DNA]</scope>
    <source>
        <strain evidence="7 8">KCTC 12866</strain>
    </source>
</reference>
<proteinExistence type="predicted"/>
<name>A0A8J3D9J0_9BACT</name>
<organism evidence="7 8">
    <name type="scientific">Persicitalea jodogahamensis</name>
    <dbReference type="NCBI Taxonomy" id="402147"/>
    <lineage>
        <taxon>Bacteria</taxon>
        <taxon>Pseudomonadati</taxon>
        <taxon>Bacteroidota</taxon>
        <taxon>Cytophagia</taxon>
        <taxon>Cytophagales</taxon>
        <taxon>Spirosomataceae</taxon>
        <taxon>Persicitalea</taxon>
    </lineage>
</organism>
<dbReference type="Gene3D" id="3.30.2080.10">
    <property type="entry name" value="GH92 mannosidase domain"/>
    <property type="match status" value="1"/>
</dbReference>
<dbReference type="InterPro" id="IPR005887">
    <property type="entry name" value="GH92_a_mannosidase_put"/>
</dbReference>
<dbReference type="RefSeq" id="WP_189565082.1">
    <property type="nucleotide sequence ID" value="NZ_BMXF01000002.1"/>
</dbReference>
<protein>
    <submittedName>
        <fullName evidence="7">Alpha-1 2-mannosidase</fullName>
    </submittedName>
</protein>
<dbReference type="GO" id="GO:0006516">
    <property type="term" value="P:glycoprotein catabolic process"/>
    <property type="evidence" value="ECO:0007669"/>
    <property type="project" value="TreeGrafter"/>
</dbReference>
<dbReference type="Gene3D" id="1.20.1050.60">
    <property type="entry name" value="alpha-1,2-mannosidase"/>
    <property type="match status" value="1"/>
</dbReference>
<feature type="domain" description="Glycosyl hydrolase family 92" evidence="5">
    <location>
        <begin position="286"/>
        <end position="748"/>
    </location>
</feature>
<dbReference type="GO" id="GO:0000224">
    <property type="term" value="F:peptide-N4-(N-acetyl-beta-glucosaminyl)asparagine amidase activity"/>
    <property type="evidence" value="ECO:0007669"/>
    <property type="project" value="TreeGrafter"/>
</dbReference>
<dbReference type="Gene3D" id="1.20.1610.10">
    <property type="entry name" value="alpha-1,2-mannosidases domains"/>
    <property type="match status" value="1"/>
</dbReference>
<feature type="chain" id="PRO_5035310195" evidence="4">
    <location>
        <begin position="22"/>
        <end position="766"/>
    </location>
</feature>
<keyword evidence="3" id="KW-0106">Calcium</keyword>
<accession>A0A8J3D9J0</accession>
<dbReference type="InterPro" id="IPR041371">
    <property type="entry name" value="GH92_N"/>
</dbReference>
<dbReference type="Pfam" id="PF07971">
    <property type="entry name" value="Glyco_hydro_92"/>
    <property type="match status" value="1"/>
</dbReference>
<dbReference type="Gene3D" id="2.70.98.10">
    <property type="match status" value="1"/>
</dbReference>
<evidence type="ECO:0000313" key="8">
    <source>
        <dbReference type="Proteomes" id="UP000598271"/>
    </source>
</evidence>
<comment type="caution">
    <text evidence="7">The sequence shown here is derived from an EMBL/GenBank/DDBJ whole genome shotgun (WGS) entry which is preliminary data.</text>
</comment>
<feature type="domain" description="Glycosyl hydrolase family 92 N-terminal" evidence="6">
    <location>
        <begin position="28"/>
        <end position="279"/>
    </location>
</feature>
<dbReference type="PANTHER" id="PTHR12143">
    <property type="entry name" value="PEPTIDE N-GLYCANASE PNGASE -RELATED"/>
    <property type="match status" value="1"/>
</dbReference>
<dbReference type="SUPFAM" id="SSF48208">
    <property type="entry name" value="Six-hairpin glycosidases"/>
    <property type="match status" value="1"/>
</dbReference>
<dbReference type="NCBIfam" id="TIGR01180">
    <property type="entry name" value="aman2_put"/>
    <property type="match status" value="1"/>
</dbReference>
<keyword evidence="4" id="KW-0732">Signal</keyword>
<dbReference type="InterPro" id="IPR014718">
    <property type="entry name" value="GH-type_carb-bd"/>
</dbReference>
<dbReference type="Proteomes" id="UP000598271">
    <property type="component" value="Unassembled WGS sequence"/>
</dbReference>
<evidence type="ECO:0000313" key="7">
    <source>
        <dbReference type="EMBL" id="GHB72353.1"/>
    </source>
</evidence>
<keyword evidence="8" id="KW-1185">Reference proteome</keyword>
<evidence type="ECO:0000256" key="2">
    <source>
        <dbReference type="ARBA" id="ARBA00011245"/>
    </source>
</evidence>
<evidence type="ECO:0000259" key="6">
    <source>
        <dbReference type="Pfam" id="PF17678"/>
    </source>
</evidence>
<dbReference type="InterPro" id="IPR012939">
    <property type="entry name" value="Glyco_hydro_92"/>
</dbReference>
<comment type="cofactor">
    <cofactor evidence="1">
        <name>Ca(2+)</name>
        <dbReference type="ChEBI" id="CHEBI:29108"/>
    </cofactor>
</comment>
<comment type="subunit">
    <text evidence="2">Monomer.</text>
</comment>
<evidence type="ECO:0000256" key="3">
    <source>
        <dbReference type="ARBA" id="ARBA00022837"/>
    </source>
</evidence>
<dbReference type="AlphaFoldDB" id="A0A8J3D9J0"/>
<dbReference type="EMBL" id="BMXF01000002">
    <property type="protein sequence ID" value="GHB72353.1"/>
    <property type="molecule type" value="Genomic_DNA"/>
</dbReference>